<reference evidence="7 8" key="1">
    <citation type="submission" date="2017-11" db="EMBL/GenBank/DDBJ databases">
        <title>Bacillus camelliae sp. nov., isolated from pu'er tea.</title>
        <authorList>
            <person name="Niu L."/>
        </authorList>
    </citation>
    <scope>NUCLEOTIDE SEQUENCE [LARGE SCALE GENOMIC DNA]</scope>
    <source>
        <strain evidence="7 8">7578-1</strain>
    </source>
</reference>
<evidence type="ECO:0000256" key="1">
    <source>
        <dbReference type="ARBA" id="ARBA00004141"/>
    </source>
</evidence>
<evidence type="ECO:0000256" key="2">
    <source>
        <dbReference type="ARBA" id="ARBA00022448"/>
    </source>
</evidence>
<feature type="transmembrane region" description="Helical" evidence="6">
    <location>
        <begin position="382"/>
        <end position="402"/>
    </location>
</feature>
<comment type="caution">
    <text evidence="7">The sequence shown here is derived from an EMBL/GenBank/DDBJ whole genome shotgun (WGS) entry which is preliminary data.</text>
</comment>
<evidence type="ECO:0000256" key="4">
    <source>
        <dbReference type="ARBA" id="ARBA00022989"/>
    </source>
</evidence>
<keyword evidence="5 6" id="KW-0472">Membrane</keyword>
<dbReference type="OrthoDB" id="9762947at2"/>
<protein>
    <submittedName>
        <fullName evidence="7">Amino acid permease</fullName>
    </submittedName>
</protein>
<dbReference type="Pfam" id="PF13520">
    <property type="entry name" value="AA_permease_2"/>
    <property type="match status" value="1"/>
</dbReference>
<feature type="transmembrane region" description="Helical" evidence="6">
    <location>
        <begin position="188"/>
        <end position="208"/>
    </location>
</feature>
<evidence type="ECO:0000256" key="5">
    <source>
        <dbReference type="ARBA" id="ARBA00023136"/>
    </source>
</evidence>
<dbReference type="RefSeq" id="WP_101354815.1">
    <property type="nucleotide sequence ID" value="NZ_PIQO01000010.1"/>
</dbReference>
<feature type="transmembrane region" description="Helical" evidence="6">
    <location>
        <begin position="163"/>
        <end position="181"/>
    </location>
</feature>
<feature type="transmembrane region" description="Helical" evidence="6">
    <location>
        <begin position="30"/>
        <end position="51"/>
    </location>
</feature>
<feature type="transmembrane region" description="Helical" evidence="6">
    <location>
        <begin position="305"/>
        <end position="328"/>
    </location>
</feature>
<comment type="subcellular location">
    <subcellularLocation>
        <location evidence="1">Membrane</location>
        <topology evidence="1">Multi-pass membrane protein</topology>
    </subcellularLocation>
</comment>
<accession>A0A2N3LIP3</accession>
<dbReference type="EMBL" id="PIQO01000010">
    <property type="protein sequence ID" value="PKR84476.1"/>
    <property type="molecule type" value="Genomic_DNA"/>
</dbReference>
<feature type="transmembrane region" description="Helical" evidence="6">
    <location>
        <begin position="357"/>
        <end position="376"/>
    </location>
</feature>
<organism evidence="7 8">
    <name type="scientific">Heyndrickxia camelliae</name>
    <dbReference type="NCBI Taxonomy" id="1707093"/>
    <lineage>
        <taxon>Bacteria</taxon>
        <taxon>Bacillati</taxon>
        <taxon>Bacillota</taxon>
        <taxon>Bacilli</taxon>
        <taxon>Bacillales</taxon>
        <taxon>Bacillaceae</taxon>
        <taxon>Heyndrickxia</taxon>
    </lineage>
</organism>
<keyword evidence="2" id="KW-0813">Transport</keyword>
<dbReference type="PANTHER" id="PTHR43243">
    <property type="entry name" value="INNER MEMBRANE TRANSPORTER YGJI-RELATED"/>
    <property type="match status" value="1"/>
</dbReference>
<evidence type="ECO:0000256" key="6">
    <source>
        <dbReference type="SAM" id="Phobius"/>
    </source>
</evidence>
<dbReference type="Proteomes" id="UP000233440">
    <property type="component" value="Unassembled WGS sequence"/>
</dbReference>
<dbReference type="InterPro" id="IPR002293">
    <property type="entry name" value="AA/rel_permease1"/>
</dbReference>
<evidence type="ECO:0000256" key="3">
    <source>
        <dbReference type="ARBA" id="ARBA00022692"/>
    </source>
</evidence>
<dbReference type="GO" id="GO:0016020">
    <property type="term" value="C:membrane"/>
    <property type="evidence" value="ECO:0007669"/>
    <property type="project" value="UniProtKB-SubCell"/>
</dbReference>
<feature type="transmembrane region" description="Helical" evidence="6">
    <location>
        <begin position="260"/>
        <end position="285"/>
    </location>
</feature>
<feature type="transmembrane region" description="Helical" evidence="6">
    <location>
        <begin position="414"/>
        <end position="432"/>
    </location>
</feature>
<gene>
    <name evidence="7" type="ORF">CWO92_13905</name>
</gene>
<sequence length="471" mass="50862">MKSQNFFRRKSISDLIAHSEKPGSSLKKSLSAFDLTMLGVGAVVGAGIFVLPGKVASEITGPSIIISFIIAGIACALAALCYSEFASSVPVAGSAYTYSYAVFGELIAWILGWALLLEYGLAAASVASGWSSYLQGLLAGFNIHLPHAISGAFNPAQGTYFDLPAVLIVLIIAFLLTWGINESAKVNAVMVLIKVAVVVLFIVVGIWYVKPTNWTPFAPFGFHGIVTGAATVFFAYIGFDAVSTAAEEVKNPQRNMPIGIIASLLICTLLYIILSSVLTGIVPYTQLVGVGNPVAFGLQFIHQDWVAGFLSLGAIVGMTTVILVMTYGGTRLVYAMSRDGLLPKGLSKVNKKTKTPVVNTWVFCLIIAFFAGFISLDKLAEMVNIGTLFAFTMVSLGIFFLRKMKNKPNSVFKVPFFPVLPAVSFVLCLYLIFNLKWITWLSFGIWLVIGLIIYGLYGSRKSTLRNERDES</sequence>
<dbReference type="Gene3D" id="1.20.1740.10">
    <property type="entry name" value="Amino acid/polyamine transporter I"/>
    <property type="match status" value="1"/>
</dbReference>
<name>A0A2N3LIP3_9BACI</name>
<keyword evidence="8" id="KW-1185">Reference proteome</keyword>
<dbReference type="AlphaFoldDB" id="A0A2N3LIP3"/>
<keyword evidence="4 6" id="KW-1133">Transmembrane helix</keyword>
<feature type="transmembrane region" description="Helical" evidence="6">
    <location>
        <begin position="438"/>
        <end position="457"/>
    </location>
</feature>
<dbReference type="PANTHER" id="PTHR43243:SF4">
    <property type="entry name" value="CATIONIC AMINO ACID TRANSPORTER 4"/>
    <property type="match status" value="1"/>
</dbReference>
<dbReference type="GO" id="GO:0015171">
    <property type="term" value="F:amino acid transmembrane transporter activity"/>
    <property type="evidence" value="ECO:0007669"/>
    <property type="project" value="TreeGrafter"/>
</dbReference>
<evidence type="ECO:0000313" key="8">
    <source>
        <dbReference type="Proteomes" id="UP000233440"/>
    </source>
</evidence>
<feature type="transmembrane region" description="Helical" evidence="6">
    <location>
        <begin position="63"/>
        <end position="83"/>
    </location>
</feature>
<proteinExistence type="predicted"/>
<keyword evidence="3 6" id="KW-0812">Transmembrane</keyword>
<feature type="transmembrane region" description="Helical" evidence="6">
    <location>
        <begin position="220"/>
        <end position="239"/>
    </location>
</feature>
<feature type="transmembrane region" description="Helical" evidence="6">
    <location>
        <begin position="95"/>
        <end position="116"/>
    </location>
</feature>
<dbReference type="PIRSF" id="PIRSF006060">
    <property type="entry name" value="AA_transporter"/>
    <property type="match status" value="1"/>
</dbReference>
<evidence type="ECO:0000313" key="7">
    <source>
        <dbReference type="EMBL" id="PKR84476.1"/>
    </source>
</evidence>